<organism evidence="2 3">
    <name type="scientific">Berkelbacteria bacterium GW2011_GWA1_36_9</name>
    <dbReference type="NCBI Taxonomy" id="1618331"/>
    <lineage>
        <taxon>Bacteria</taxon>
        <taxon>Candidatus Berkelbacteria</taxon>
    </lineage>
</organism>
<protein>
    <submittedName>
        <fullName evidence="2">N-acetylneuraminate synthase</fullName>
    </submittedName>
</protein>
<dbReference type="Proteomes" id="UP000034508">
    <property type="component" value="Unassembled WGS sequence"/>
</dbReference>
<evidence type="ECO:0000313" key="2">
    <source>
        <dbReference type="EMBL" id="KKQ18162.1"/>
    </source>
</evidence>
<comment type="caution">
    <text evidence="2">The sequence shown here is derived from an EMBL/GenBank/DDBJ whole genome shotgun (WGS) entry which is preliminary data.</text>
</comment>
<evidence type="ECO:0000259" key="1">
    <source>
        <dbReference type="Pfam" id="PF03102"/>
    </source>
</evidence>
<dbReference type="SUPFAM" id="SSF51569">
    <property type="entry name" value="Aldolase"/>
    <property type="match status" value="1"/>
</dbReference>
<dbReference type="Pfam" id="PF03102">
    <property type="entry name" value="NeuB"/>
    <property type="match status" value="1"/>
</dbReference>
<proteinExistence type="predicted"/>
<evidence type="ECO:0000313" key="3">
    <source>
        <dbReference type="Proteomes" id="UP000034508"/>
    </source>
</evidence>
<reference evidence="2 3" key="1">
    <citation type="journal article" date="2015" name="Nature">
        <title>rRNA introns, odd ribosomes, and small enigmatic genomes across a large radiation of phyla.</title>
        <authorList>
            <person name="Brown C.T."/>
            <person name="Hug L.A."/>
            <person name="Thomas B.C."/>
            <person name="Sharon I."/>
            <person name="Castelle C.J."/>
            <person name="Singh A."/>
            <person name="Wilkins M.J."/>
            <person name="Williams K.H."/>
            <person name="Banfield J.F."/>
        </authorList>
    </citation>
    <scope>NUCLEOTIDE SEQUENCE [LARGE SCALE GENOMIC DNA]</scope>
</reference>
<name>A0A0G0FKA9_9BACT</name>
<dbReference type="PANTHER" id="PTHR42966:SF1">
    <property type="entry name" value="SIALIC ACID SYNTHASE"/>
    <property type="match status" value="1"/>
</dbReference>
<dbReference type="InterPro" id="IPR013132">
    <property type="entry name" value="PseI/NeuA/B-like_N"/>
</dbReference>
<dbReference type="Gene3D" id="3.20.20.70">
    <property type="entry name" value="Aldolase class I"/>
    <property type="match status" value="1"/>
</dbReference>
<accession>A0A0G0FKA9</accession>
<gene>
    <name evidence="2" type="ORF">US31_C0008G0005</name>
</gene>
<feature type="domain" description="PseI/NeuA/B-like" evidence="1">
    <location>
        <begin position="41"/>
        <end position="186"/>
    </location>
</feature>
<dbReference type="InterPro" id="IPR013785">
    <property type="entry name" value="Aldolase_TIM"/>
</dbReference>
<dbReference type="InterPro" id="IPR051690">
    <property type="entry name" value="PseI-like"/>
</dbReference>
<dbReference type="AlphaFoldDB" id="A0A0G0FKA9"/>
<dbReference type="PANTHER" id="PTHR42966">
    <property type="entry name" value="N-ACETYLNEURAMINATE SYNTHASE"/>
    <property type="match status" value="1"/>
</dbReference>
<dbReference type="EMBL" id="LBSM01000008">
    <property type="protein sequence ID" value="KKQ18162.1"/>
    <property type="molecule type" value="Genomic_DNA"/>
</dbReference>
<sequence length="206" mass="23057">MKRQKFIKIGQRKVCPGYPTYIIFEVASTHENNWKIAKKYVEQAKDAGADAVKFQLFEADKLLNPLTAGLKGTYDYFRTAETPKKWFPKLKKLCGKAKIDLLCTPFDEDSASFLDNIGVPAVKIASGELTNHQLLSHVAKFNKPVILSTGMATMDEVKQAVNVLKSNGCRELSLLQCVSVYPTSYIRITDQKVILFPCLQLLLALP</sequence>
<dbReference type="GO" id="GO:0047444">
    <property type="term" value="F:N-acylneuraminate-9-phosphate synthase activity"/>
    <property type="evidence" value="ECO:0007669"/>
    <property type="project" value="TreeGrafter"/>
</dbReference>
<dbReference type="GO" id="GO:0016051">
    <property type="term" value="P:carbohydrate biosynthetic process"/>
    <property type="evidence" value="ECO:0007669"/>
    <property type="project" value="InterPro"/>
</dbReference>